<accession>I3SQB5</accession>
<dbReference type="InterPro" id="IPR050651">
    <property type="entry name" value="Plant_Cytochrome_P450_Monoox"/>
</dbReference>
<dbReference type="AlphaFoldDB" id="I3SQB5"/>
<dbReference type="EMBL" id="BT142663">
    <property type="protein sequence ID" value="AFK42457.1"/>
    <property type="molecule type" value="mRNA"/>
</dbReference>
<evidence type="ECO:0008006" key="14">
    <source>
        <dbReference type="Google" id="ProtNLM"/>
    </source>
</evidence>
<evidence type="ECO:0000256" key="3">
    <source>
        <dbReference type="ARBA" id="ARBA00022617"/>
    </source>
</evidence>
<evidence type="ECO:0000256" key="8">
    <source>
        <dbReference type="ARBA" id="ARBA00023004"/>
    </source>
</evidence>
<dbReference type="Gene3D" id="1.10.630.10">
    <property type="entry name" value="Cytochrome P450"/>
    <property type="match status" value="1"/>
</dbReference>
<protein>
    <recommendedName>
        <fullName evidence="14">Cytochrome P450</fullName>
    </recommendedName>
</protein>
<evidence type="ECO:0000256" key="9">
    <source>
        <dbReference type="ARBA" id="ARBA00023033"/>
    </source>
</evidence>
<comment type="cofactor">
    <cofactor evidence="1 11">
        <name>heme</name>
        <dbReference type="ChEBI" id="CHEBI:30413"/>
    </cofactor>
</comment>
<dbReference type="PRINTS" id="PR00385">
    <property type="entry name" value="P450"/>
</dbReference>
<sequence length="164" mass="18155">MALESDLTKLEYLEAIIKETLRLYPPSPLNLPHESMEDCTIGGYHVPAGTRLLTNISKLQQDSSLYSNPLEFIPERFLMSHKDIDVKGKHFELIPFGSGRRMCPGISFGLQLMKMTLATLLQGFEIVTLDGGPTNMDEQSGLTNIKASPLKVTLKPCLSAQVYG</sequence>
<keyword evidence="4" id="KW-0812">Transmembrane</keyword>
<dbReference type="InterPro" id="IPR001128">
    <property type="entry name" value="Cyt_P450"/>
</dbReference>
<evidence type="ECO:0000256" key="10">
    <source>
        <dbReference type="ARBA" id="ARBA00023136"/>
    </source>
</evidence>
<dbReference type="InterPro" id="IPR002401">
    <property type="entry name" value="Cyt_P450_E_grp-I"/>
</dbReference>
<keyword evidence="10" id="KW-0472">Membrane</keyword>
<keyword evidence="8 11" id="KW-0408">Iron</keyword>
<evidence type="ECO:0000256" key="4">
    <source>
        <dbReference type="ARBA" id="ARBA00022692"/>
    </source>
</evidence>
<evidence type="ECO:0000256" key="12">
    <source>
        <dbReference type="RuleBase" id="RU000461"/>
    </source>
</evidence>
<organism evidence="13">
    <name type="scientific">Lotus japonicus</name>
    <name type="common">Lotus corniculatus var. japonicus</name>
    <dbReference type="NCBI Taxonomy" id="34305"/>
    <lineage>
        <taxon>Eukaryota</taxon>
        <taxon>Viridiplantae</taxon>
        <taxon>Streptophyta</taxon>
        <taxon>Embryophyta</taxon>
        <taxon>Tracheophyta</taxon>
        <taxon>Spermatophyta</taxon>
        <taxon>Magnoliopsida</taxon>
        <taxon>eudicotyledons</taxon>
        <taxon>Gunneridae</taxon>
        <taxon>Pentapetalae</taxon>
        <taxon>rosids</taxon>
        <taxon>fabids</taxon>
        <taxon>Fabales</taxon>
        <taxon>Fabaceae</taxon>
        <taxon>Papilionoideae</taxon>
        <taxon>50 kb inversion clade</taxon>
        <taxon>NPAAA clade</taxon>
        <taxon>Hologalegina</taxon>
        <taxon>robinioid clade</taxon>
        <taxon>Loteae</taxon>
        <taxon>Lotus</taxon>
    </lineage>
</organism>
<dbReference type="PRINTS" id="PR00463">
    <property type="entry name" value="EP450I"/>
</dbReference>
<keyword evidence="5 11" id="KW-0479">Metal-binding</keyword>
<comment type="similarity">
    <text evidence="12">Belongs to the cytochrome P450 family.</text>
</comment>
<dbReference type="InterPro" id="IPR036396">
    <property type="entry name" value="Cyt_P450_sf"/>
</dbReference>
<dbReference type="SUPFAM" id="SSF48264">
    <property type="entry name" value="Cytochrome P450"/>
    <property type="match status" value="1"/>
</dbReference>
<evidence type="ECO:0000256" key="5">
    <source>
        <dbReference type="ARBA" id="ARBA00022723"/>
    </source>
</evidence>
<dbReference type="InterPro" id="IPR017972">
    <property type="entry name" value="Cyt_P450_CS"/>
</dbReference>
<dbReference type="PANTHER" id="PTHR47947:SF26">
    <property type="entry name" value="CYTOCHROME P450"/>
    <property type="match status" value="1"/>
</dbReference>
<keyword evidence="9 12" id="KW-0503">Monooxygenase</keyword>
<dbReference type="GO" id="GO:0020037">
    <property type="term" value="F:heme binding"/>
    <property type="evidence" value="ECO:0007669"/>
    <property type="project" value="InterPro"/>
</dbReference>
<dbReference type="GO" id="GO:0016020">
    <property type="term" value="C:membrane"/>
    <property type="evidence" value="ECO:0007669"/>
    <property type="project" value="UniProtKB-SubCell"/>
</dbReference>
<dbReference type="Pfam" id="PF00067">
    <property type="entry name" value="p450"/>
    <property type="match status" value="1"/>
</dbReference>
<proteinExistence type="evidence at transcript level"/>
<evidence type="ECO:0000256" key="11">
    <source>
        <dbReference type="PIRSR" id="PIRSR602401-1"/>
    </source>
</evidence>
<dbReference type="PROSITE" id="PS00086">
    <property type="entry name" value="CYTOCHROME_P450"/>
    <property type="match status" value="1"/>
</dbReference>
<dbReference type="PANTHER" id="PTHR47947">
    <property type="entry name" value="CYTOCHROME P450 82C3-RELATED"/>
    <property type="match status" value="1"/>
</dbReference>
<evidence type="ECO:0000256" key="7">
    <source>
        <dbReference type="ARBA" id="ARBA00023002"/>
    </source>
</evidence>
<keyword evidence="6" id="KW-1133">Transmembrane helix</keyword>
<reference evidence="13" key="1">
    <citation type="submission" date="2012-05" db="EMBL/GenBank/DDBJ databases">
        <authorList>
            <person name="Krishnakumar V."/>
            <person name="Cheung F."/>
            <person name="Xiao Y."/>
            <person name="Chan A."/>
            <person name="Moskal W.A."/>
            <person name="Town C.D."/>
        </authorList>
    </citation>
    <scope>NUCLEOTIDE SEQUENCE</scope>
</reference>
<dbReference type="GO" id="GO:0005506">
    <property type="term" value="F:iron ion binding"/>
    <property type="evidence" value="ECO:0007669"/>
    <property type="project" value="InterPro"/>
</dbReference>
<keyword evidence="3 11" id="KW-0349">Heme</keyword>
<name>I3SQB5_LOTJA</name>
<feature type="binding site" description="axial binding residue" evidence="11">
    <location>
        <position position="103"/>
    </location>
    <ligand>
        <name>heme</name>
        <dbReference type="ChEBI" id="CHEBI:30413"/>
    </ligand>
    <ligandPart>
        <name>Fe</name>
        <dbReference type="ChEBI" id="CHEBI:18248"/>
    </ligandPart>
</feature>
<evidence type="ECO:0000256" key="1">
    <source>
        <dbReference type="ARBA" id="ARBA00001971"/>
    </source>
</evidence>
<evidence type="ECO:0000256" key="6">
    <source>
        <dbReference type="ARBA" id="ARBA00022989"/>
    </source>
</evidence>
<dbReference type="GO" id="GO:0016705">
    <property type="term" value="F:oxidoreductase activity, acting on paired donors, with incorporation or reduction of molecular oxygen"/>
    <property type="evidence" value="ECO:0007669"/>
    <property type="project" value="InterPro"/>
</dbReference>
<keyword evidence="7 12" id="KW-0560">Oxidoreductase</keyword>
<comment type="subcellular location">
    <subcellularLocation>
        <location evidence="2">Membrane</location>
    </subcellularLocation>
</comment>
<evidence type="ECO:0000313" key="13">
    <source>
        <dbReference type="EMBL" id="AFK42457.1"/>
    </source>
</evidence>
<dbReference type="GO" id="GO:0004497">
    <property type="term" value="F:monooxygenase activity"/>
    <property type="evidence" value="ECO:0007669"/>
    <property type="project" value="UniProtKB-KW"/>
</dbReference>
<evidence type="ECO:0000256" key="2">
    <source>
        <dbReference type="ARBA" id="ARBA00004370"/>
    </source>
</evidence>